<protein>
    <submittedName>
        <fullName evidence="2">Uncharacterized protein</fullName>
    </submittedName>
</protein>
<proteinExistence type="predicted"/>
<evidence type="ECO:0000313" key="2">
    <source>
        <dbReference type="EMBL" id="RJO79876.1"/>
    </source>
</evidence>
<organism evidence="2 3">
    <name type="scientific">Nocardia panacis</name>
    <dbReference type="NCBI Taxonomy" id="2340916"/>
    <lineage>
        <taxon>Bacteria</taxon>
        <taxon>Bacillati</taxon>
        <taxon>Actinomycetota</taxon>
        <taxon>Actinomycetes</taxon>
        <taxon>Mycobacteriales</taxon>
        <taxon>Nocardiaceae</taxon>
        <taxon>Nocardia</taxon>
    </lineage>
</organism>
<dbReference type="EMBL" id="QZFU01000006">
    <property type="protein sequence ID" value="RJO79876.1"/>
    <property type="molecule type" value="Genomic_DNA"/>
</dbReference>
<evidence type="ECO:0000313" key="3">
    <source>
        <dbReference type="Proteomes" id="UP000266677"/>
    </source>
</evidence>
<gene>
    <name evidence="2" type="ORF">D5S18_00970</name>
</gene>
<name>A0A3A4KU08_9NOCA</name>
<reference evidence="2 3" key="1">
    <citation type="submission" date="2018-09" db="EMBL/GenBank/DDBJ databases">
        <title>YIM PH21274 draft genome.</title>
        <authorList>
            <person name="Miao C."/>
        </authorList>
    </citation>
    <scope>NUCLEOTIDE SEQUENCE [LARGE SCALE GENOMIC DNA]</scope>
    <source>
        <strain evidence="2 3">YIM PH 21724</strain>
    </source>
</reference>
<accession>A0A3A4KU08</accession>
<keyword evidence="3" id="KW-1185">Reference proteome</keyword>
<feature type="compositionally biased region" description="Basic and acidic residues" evidence="1">
    <location>
        <begin position="1"/>
        <end position="13"/>
    </location>
</feature>
<dbReference type="AlphaFoldDB" id="A0A3A4KU08"/>
<feature type="region of interest" description="Disordered" evidence="1">
    <location>
        <begin position="1"/>
        <end position="25"/>
    </location>
</feature>
<dbReference type="Proteomes" id="UP000266677">
    <property type="component" value="Unassembled WGS sequence"/>
</dbReference>
<sequence>MGDDRARCARFDPRAGNPGRRRYHGGQHVVQRGDLIGAPRYFAQDRGDRIAGEVGIDPQIRRILAHRGGIERTERYEVGGRPHGPQQFGAPPQRHGLAPQHISGRQRHNQDRDPGQPSGDRGEQVILPDPDLQ</sequence>
<evidence type="ECO:0000256" key="1">
    <source>
        <dbReference type="SAM" id="MobiDB-lite"/>
    </source>
</evidence>
<comment type="caution">
    <text evidence="2">The sequence shown here is derived from an EMBL/GenBank/DDBJ whole genome shotgun (WGS) entry which is preliminary data.</text>
</comment>
<feature type="region of interest" description="Disordered" evidence="1">
    <location>
        <begin position="75"/>
        <end position="133"/>
    </location>
</feature>